<organism evidence="2 3">
    <name type="scientific">Oncorhynchus mykiss</name>
    <name type="common">Rainbow trout</name>
    <name type="synonym">Salmo gairdneri</name>
    <dbReference type="NCBI Taxonomy" id="8022"/>
    <lineage>
        <taxon>Eukaryota</taxon>
        <taxon>Metazoa</taxon>
        <taxon>Chordata</taxon>
        <taxon>Craniata</taxon>
        <taxon>Vertebrata</taxon>
        <taxon>Euteleostomi</taxon>
        <taxon>Actinopterygii</taxon>
        <taxon>Neopterygii</taxon>
        <taxon>Teleostei</taxon>
        <taxon>Protacanthopterygii</taxon>
        <taxon>Salmoniformes</taxon>
        <taxon>Salmonidae</taxon>
        <taxon>Salmoninae</taxon>
        <taxon>Oncorhynchus</taxon>
    </lineage>
</organism>
<protein>
    <submittedName>
        <fullName evidence="2">Uncharacterized protein</fullName>
    </submittedName>
</protein>
<feature type="region of interest" description="Disordered" evidence="1">
    <location>
        <begin position="34"/>
        <end position="71"/>
    </location>
</feature>
<reference evidence="2" key="2">
    <citation type="submission" date="2014-03" db="EMBL/GenBank/DDBJ databases">
        <authorList>
            <person name="Genoscope - CEA"/>
        </authorList>
    </citation>
    <scope>NUCLEOTIDE SEQUENCE</scope>
</reference>
<feature type="compositionally biased region" description="Polar residues" evidence="1">
    <location>
        <begin position="316"/>
        <end position="332"/>
    </location>
</feature>
<feature type="region of interest" description="Disordered" evidence="1">
    <location>
        <begin position="215"/>
        <end position="397"/>
    </location>
</feature>
<name>A0A061A615_ONCMY</name>
<evidence type="ECO:0000256" key="1">
    <source>
        <dbReference type="SAM" id="MobiDB-lite"/>
    </source>
</evidence>
<dbReference type="AlphaFoldDB" id="A0A061A615"/>
<reference evidence="2" key="1">
    <citation type="journal article" date="2014" name="Nat. Commun.">
        <title>The rainbow trout genome provides novel insights into evolution after whole-genome duplication in vertebrates.</title>
        <authorList>
            <person name="Berthelot C."/>
            <person name="Brunet F."/>
            <person name="Chalopin D."/>
            <person name="Juanchich A."/>
            <person name="Bernard M."/>
            <person name="Noel B."/>
            <person name="Bento P."/>
            <person name="Da Silva C."/>
            <person name="Labadie K."/>
            <person name="Alberti A."/>
            <person name="Aury J.M."/>
            <person name="Louis A."/>
            <person name="Dehais P."/>
            <person name="Bardou P."/>
            <person name="Montfort J."/>
            <person name="Klopp C."/>
            <person name="Cabau C."/>
            <person name="Gaspin C."/>
            <person name="Thorgaard G.H."/>
            <person name="Boussaha M."/>
            <person name="Quillet E."/>
            <person name="Guyomard R."/>
            <person name="Galiana D."/>
            <person name="Bobe J."/>
            <person name="Volff J.N."/>
            <person name="Genet C."/>
            <person name="Wincker P."/>
            <person name="Jaillon O."/>
            <person name="Roest Crollius H."/>
            <person name="Guiguen Y."/>
        </authorList>
    </citation>
    <scope>NUCLEOTIDE SEQUENCE [LARGE SCALE GENOMIC DNA]</scope>
</reference>
<feature type="compositionally biased region" description="Polar residues" evidence="1">
    <location>
        <begin position="54"/>
        <end position="71"/>
    </location>
</feature>
<gene>
    <name evidence="2" type="ORF">GSONMT00050411001</name>
</gene>
<feature type="compositionally biased region" description="Low complexity" evidence="1">
    <location>
        <begin position="368"/>
        <end position="377"/>
    </location>
</feature>
<feature type="compositionally biased region" description="Low complexity" evidence="1">
    <location>
        <begin position="242"/>
        <end position="253"/>
    </location>
</feature>
<dbReference type="PaxDb" id="8022-A0A061A615"/>
<accession>A0A061A615</accession>
<dbReference type="Proteomes" id="UP000193380">
    <property type="component" value="Unassembled WGS sequence"/>
</dbReference>
<feature type="compositionally biased region" description="Polar residues" evidence="1">
    <location>
        <begin position="265"/>
        <end position="275"/>
    </location>
</feature>
<sequence>MLSISTIASAIADASISSEPSQLAAMIMELSKRSRVQRQHQKGVPSPPPASVLEEQTPSPNQVQLDQPSPNQVQLDQRILLETLQRSQCVGDLLETLQRSQCAGDLLETLQRSQCAGDLSAFDIEKYLKQTEVSTSSDSDQSGSSHYTFDFLSWADSLNSSHRKSQAASLVVTVENESSGYQHPATEYQASTKGDISSGVEAKAGLTQGYPAAMTRPVSAGLHPGSGQSGLGPANKTEARRSSIPRPRASSIPTASGKPGRRSVGSGQFSSTTISPAKPAANRKAVGNNSEPQPAGVLSRSNTESCGPELGVVRPTPNNTPAQKVEDPSTSPALGPKTSPGLRKGLSGPLSLRDITSPSQRTRRSTVKTHTTGSSTTQQEKPSGLEKSVGEAPPNAVAKHVGFTSSCHSPQHAAAHRTYGQSLVQSTTLFSSSTHLREE</sequence>
<dbReference type="STRING" id="8022.A0A061A615"/>
<dbReference type="EMBL" id="FR975443">
    <property type="protein sequence ID" value="CDR18260.1"/>
    <property type="molecule type" value="Genomic_DNA"/>
</dbReference>
<proteinExistence type="predicted"/>
<evidence type="ECO:0000313" key="3">
    <source>
        <dbReference type="Proteomes" id="UP000193380"/>
    </source>
</evidence>
<evidence type="ECO:0000313" key="2">
    <source>
        <dbReference type="EMBL" id="CDR18260.1"/>
    </source>
</evidence>